<organism evidence="2">
    <name type="scientific">Clydonella sawyeri</name>
    <dbReference type="NCBI Taxonomy" id="2201168"/>
    <lineage>
        <taxon>Eukaryota</taxon>
        <taxon>Amoebozoa</taxon>
        <taxon>Discosea</taxon>
        <taxon>Flabellinia</taxon>
        <taxon>Vannellidae</taxon>
        <taxon>Clydonella</taxon>
    </lineage>
</organism>
<keyword evidence="1" id="KW-0472">Membrane</keyword>
<keyword evidence="1" id="KW-1278">Translocase</keyword>
<comment type="function">
    <text evidence="1">Core subunit of the mitochondrial membrane respiratory chain NADH dehydrogenase (Complex I) which catalyzes electron transfer from NADH through the respiratory chain, using ubiquinone as an electron acceptor. Essential for the catalytic activity and assembly of complex I.</text>
</comment>
<keyword evidence="1" id="KW-0249">Electron transport</keyword>
<dbReference type="InterPro" id="IPR042106">
    <property type="entry name" value="Nuo/plastoQ_OxRdtase_6_NuoJ"/>
</dbReference>
<dbReference type="PANTHER" id="PTHR33269:SF17">
    <property type="entry name" value="NADH-UBIQUINONE OXIDOREDUCTASE CHAIN 6"/>
    <property type="match status" value="1"/>
</dbReference>
<gene>
    <name evidence="2" type="primary">nad6</name>
</gene>
<keyword evidence="1" id="KW-0520">NAD</keyword>
<feature type="transmembrane region" description="Helical" evidence="1">
    <location>
        <begin position="150"/>
        <end position="175"/>
    </location>
</feature>
<keyword evidence="1" id="KW-1133">Transmembrane helix</keyword>
<comment type="catalytic activity">
    <reaction evidence="1">
        <text>a ubiquinone + NADH + 5 H(+)(in) = a ubiquinol + NAD(+) + 4 H(+)(out)</text>
        <dbReference type="Rhea" id="RHEA:29091"/>
        <dbReference type="Rhea" id="RHEA-COMP:9565"/>
        <dbReference type="Rhea" id="RHEA-COMP:9566"/>
        <dbReference type="ChEBI" id="CHEBI:15378"/>
        <dbReference type="ChEBI" id="CHEBI:16389"/>
        <dbReference type="ChEBI" id="CHEBI:17976"/>
        <dbReference type="ChEBI" id="CHEBI:57540"/>
        <dbReference type="ChEBI" id="CHEBI:57945"/>
        <dbReference type="EC" id="7.1.1.2"/>
    </reaction>
</comment>
<feature type="transmembrane region" description="Helical" evidence="1">
    <location>
        <begin position="31"/>
        <end position="48"/>
    </location>
</feature>
<accession>A0A2U9DQR5</accession>
<evidence type="ECO:0000256" key="1">
    <source>
        <dbReference type="RuleBase" id="RU004430"/>
    </source>
</evidence>
<geneLocation type="mitochondrion" evidence="2"/>
<name>A0A2U9DQR5_9EUKA</name>
<reference evidence="2" key="1">
    <citation type="journal article" date="2018" name="Protistology">
        <title>The complete mitochondrial genome of Clydonella sawyeri (Amoebozoa, Discosea, Vannellida).</title>
        <authorList>
            <person name="Bondarenko N."/>
            <person name="Glotova A."/>
            <person name="Kamyshatskaya O."/>
            <person name="Alexy S."/>
        </authorList>
    </citation>
    <scope>NUCLEOTIDE SEQUENCE</scope>
</reference>
<dbReference type="Gene3D" id="1.20.120.1200">
    <property type="entry name" value="NADH-ubiquinone/plastoquinone oxidoreductase chain 6, subunit NuoJ"/>
    <property type="match status" value="1"/>
</dbReference>
<feature type="transmembrane region" description="Helical" evidence="1">
    <location>
        <begin position="6"/>
        <end position="24"/>
    </location>
</feature>
<keyword evidence="1" id="KW-0813">Transport</keyword>
<protein>
    <recommendedName>
        <fullName evidence="1">NADH-ubiquinone oxidoreductase chain 6</fullName>
        <ecNumber evidence="1">7.1.1.2</ecNumber>
    </recommendedName>
</protein>
<dbReference type="Pfam" id="PF00499">
    <property type="entry name" value="Oxidored_q3"/>
    <property type="match status" value="1"/>
</dbReference>
<dbReference type="PANTHER" id="PTHR33269">
    <property type="entry name" value="NADH-UBIQUINONE OXIDOREDUCTASE CHAIN 6"/>
    <property type="match status" value="1"/>
</dbReference>
<comment type="similarity">
    <text evidence="1">Belongs to the complex I subunit 6 family.</text>
</comment>
<comment type="subcellular location">
    <subcellularLocation>
        <location evidence="1">Mitochondrion membrane</location>
        <topology evidence="1">Multi-pass membrane protein</topology>
    </subcellularLocation>
</comment>
<evidence type="ECO:0000313" key="2">
    <source>
        <dbReference type="EMBL" id="AWP39910.1"/>
    </source>
</evidence>
<keyword evidence="1" id="KW-0812">Transmembrane</keyword>
<dbReference type="GO" id="GO:0031966">
    <property type="term" value="C:mitochondrial membrane"/>
    <property type="evidence" value="ECO:0007669"/>
    <property type="project" value="UniProtKB-SubCell"/>
</dbReference>
<proteinExistence type="inferred from homology"/>
<dbReference type="GO" id="GO:0008137">
    <property type="term" value="F:NADH dehydrogenase (ubiquinone) activity"/>
    <property type="evidence" value="ECO:0007669"/>
    <property type="project" value="UniProtKB-UniRule"/>
</dbReference>
<feature type="transmembrane region" description="Helical" evidence="1">
    <location>
        <begin position="54"/>
        <end position="78"/>
    </location>
</feature>
<sequence length="207" mass="23740">MFFDSLIFIISFFLIVSAFFVISSSNPVHSVLFLILVFFNAIALLLFLNADFLAMIFLIIYVGAIAVLFLFVVMMLNIRITVLSGDFLRFLPIGIISGLIFFLEILIIISGEINFSFNFFQEKFFVSFISWFDVLNNTSNIYILSEHLFLYSYILFIVSGLILLVAMIGSIVLTINSTKGKNIRKQIIFNQLMRKNNIVLVKKNHKN</sequence>
<dbReference type="EC" id="7.1.1.2" evidence="1"/>
<dbReference type="NCBIfam" id="NF005164">
    <property type="entry name" value="PRK06638.1-4"/>
    <property type="match status" value="1"/>
</dbReference>
<dbReference type="AlphaFoldDB" id="A0A2U9DQR5"/>
<dbReference type="InterPro" id="IPR001457">
    <property type="entry name" value="NADH_UbQ/plastoQ_OxRdtase_su6"/>
</dbReference>
<keyword evidence="1" id="KW-0679">Respiratory chain</keyword>
<keyword evidence="1 2" id="KW-0496">Mitochondrion</keyword>
<dbReference type="EMBL" id="MH094141">
    <property type="protein sequence ID" value="AWP39910.1"/>
    <property type="molecule type" value="Genomic_DNA"/>
</dbReference>
<keyword evidence="1" id="KW-0830">Ubiquinone</keyword>
<feature type="transmembrane region" description="Helical" evidence="1">
    <location>
        <begin position="90"/>
        <end position="109"/>
    </location>
</feature>